<dbReference type="EMBL" id="ML119061">
    <property type="protein sequence ID" value="ROT35431.1"/>
    <property type="molecule type" value="Genomic_DNA"/>
</dbReference>
<gene>
    <name evidence="1" type="ORF">SODALDRAFT_363257</name>
</gene>
<dbReference type="RefSeq" id="XP_028463237.1">
    <property type="nucleotide sequence ID" value="XM_028614544.1"/>
</dbReference>
<accession>A0A3N2PLM4</accession>
<dbReference type="AlphaFoldDB" id="A0A3N2PLM4"/>
<keyword evidence="2" id="KW-1185">Reference proteome</keyword>
<name>A0A3N2PLM4_SODAK</name>
<reference evidence="1 2" key="1">
    <citation type="journal article" date="2018" name="Mol. Ecol.">
        <title>The obligate alkalophilic soda-lake fungus Sodiomyces alkalinus has shifted to a protein diet.</title>
        <authorList>
            <person name="Grum-Grzhimaylo A.A."/>
            <person name="Falkoski D.L."/>
            <person name="van den Heuvel J."/>
            <person name="Valero-Jimenez C.A."/>
            <person name="Min B."/>
            <person name="Choi I.G."/>
            <person name="Lipzen A."/>
            <person name="Daum C.G."/>
            <person name="Aanen D.K."/>
            <person name="Tsang A."/>
            <person name="Henrissat B."/>
            <person name="Bilanenko E.N."/>
            <person name="de Vries R.P."/>
            <person name="van Kan J.A.L."/>
            <person name="Grigoriev I.V."/>
            <person name="Debets A.J.M."/>
        </authorList>
    </citation>
    <scope>NUCLEOTIDE SEQUENCE [LARGE SCALE GENOMIC DNA]</scope>
    <source>
        <strain evidence="1 2">F11</strain>
    </source>
</reference>
<proteinExistence type="predicted"/>
<dbReference type="Proteomes" id="UP000272025">
    <property type="component" value="Unassembled WGS sequence"/>
</dbReference>
<organism evidence="1 2">
    <name type="scientific">Sodiomyces alkalinus (strain CBS 110278 / VKM F-3762 / F11)</name>
    <name type="common">Alkaliphilic filamentous fungus</name>
    <dbReference type="NCBI Taxonomy" id="1314773"/>
    <lineage>
        <taxon>Eukaryota</taxon>
        <taxon>Fungi</taxon>
        <taxon>Dikarya</taxon>
        <taxon>Ascomycota</taxon>
        <taxon>Pezizomycotina</taxon>
        <taxon>Sordariomycetes</taxon>
        <taxon>Hypocreomycetidae</taxon>
        <taxon>Glomerellales</taxon>
        <taxon>Plectosphaerellaceae</taxon>
        <taxon>Sodiomyces</taxon>
    </lineage>
</organism>
<sequence>MPFCDRSMEEEESVSACMAGWTAEDGHFTSVRLVCDQPGREDVEALIEDRYIPNKFRRPIVIVTVMVMSTLSTICWVLDFRSASQLGSCGLVDCICLICHTSLVRQQATCNPEIYGMRLHSLIKSNKLFCDVECLGPPIGTKALSQGVWGFPVLIPLEPSHPRATFITGYVPPPPQTIRIKLSSYFLSTSHSP</sequence>
<protein>
    <submittedName>
        <fullName evidence="1">Uncharacterized protein</fullName>
    </submittedName>
</protein>
<dbReference type="GeneID" id="39583022"/>
<evidence type="ECO:0000313" key="2">
    <source>
        <dbReference type="Proteomes" id="UP000272025"/>
    </source>
</evidence>
<evidence type="ECO:0000313" key="1">
    <source>
        <dbReference type="EMBL" id="ROT35431.1"/>
    </source>
</evidence>